<keyword evidence="1" id="KW-1133">Transmembrane helix</keyword>
<organism evidence="2 3">
    <name type="scientific">Stigmatella ashevillensis</name>
    <dbReference type="NCBI Taxonomy" id="2995309"/>
    <lineage>
        <taxon>Bacteria</taxon>
        <taxon>Pseudomonadati</taxon>
        <taxon>Myxococcota</taxon>
        <taxon>Myxococcia</taxon>
        <taxon>Myxococcales</taxon>
        <taxon>Cystobacterineae</taxon>
        <taxon>Archangiaceae</taxon>
        <taxon>Stigmatella</taxon>
    </lineage>
</organism>
<comment type="caution">
    <text evidence="2">The sequence shown here is derived from an EMBL/GenBank/DDBJ whole genome shotgun (WGS) entry which is preliminary data.</text>
</comment>
<evidence type="ECO:0000313" key="3">
    <source>
        <dbReference type="Proteomes" id="UP001221838"/>
    </source>
</evidence>
<dbReference type="Proteomes" id="UP001221838">
    <property type="component" value="Unassembled WGS sequence"/>
</dbReference>
<dbReference type="EMBL" id="JAQNDM010000002">
    <property type="protein sequence ID" value="MDC0713057.1"/>
    <property type="molecule type" value="Genomic_DNA"/>
</dbReference>
<dbReference type="PROSITE" id="PS00409">
    <property type="entry name" value="PROKAR_NTER_METHYL"/>
    <property type="match status" value="1"/>
</dbReference>
<dbReference type="InterPro" id="IPR012902">
    <property type="entry name" value="N_methyl_site"/>
</dbReference>
<accession>A0ABT5DL22</accession>
<gene>
    <name evidence="2" type="ORF">POL68_31635</name>
</gene>
<evidence type="ECO:0000256" key="1">
    <source>
        <dbReference type="SAM" id="Phobius"/>
    </source>
</evidence>
<keyword evidence="1" id="KW-0472">Membrane</keyword>
<feature type="transmembrane region" description="Helical" evidence="1">
    <location>
        <begin position="7"/>
        <end position="32"/>
    </location>
</feature>
<evidence type="ECO:0000313" key="2">
    <source>
        <dbReference type="EMBL" id="MDC0713057.1"/>
    </source>
</evidence>
<protein>
    <submittedName>
        <fullName evidence="2">Prepilin-type N-terminal cleavage/methylation domain-containing protein</fullName>
    </submittedName>
</protein>
<name>A0ABT5DL22_9BACT</name>
<dbReference type="Pfam" id="PF07963">
    <property type="entry name" value="N_methyl"/>
    <property type="match status" value="1"/>
</dbReference>
<proteinExistence type="predicted"/>
<dbReference type="RefSeq" id="WP_272143241.1">
    <property type="nucleotide sequence ID" value="NZ_JAQNDM010000002.1"/>
</dbReference>
<reference evidence="2 3" key="1">
    <citation type="submission" date="2022-11" db="EMBL/GenBank/DDBJ databases">
        <title>Minimal conservation of predation-associated metabolite biosynthetic gene clusters underscores biosynthetic potential of Myxococcota including descriptions for ten novel species: Archangium lansinium sp. nov., Myxococcus landrumus sp. nov., Nannocystis bai.</title>
        <authorList>
            <person name="Ahearne A."/>
            <person name="Stevens C."/>
            <person name="Dowd S."/>
        </authorList>
    </citation>
    <scope>NUCLEOTIDE SEQUENCE [LARGE SCALE GENOMIC DNA]</scope>
    <source>
        <strain evidence="2 3">NCWAL01</strain>
    </source>
</reference>
<sequence>MRPSRRGFTLIELLVGGAVGSVVLLGISLTFISQARQYQTHASRRAIQSNARQAMSFMSRHIRSAGYGVDPDRTVLAYDSFNAAEGTSQTGYPDAVVVHSRDLLFRRDVTSATSNRLVVNAPIPLLQRGQILLVLCRNNGSITTTQHHAFVTVGQHLENSMEINLDTTDPAAAPNSPTGMPGRLFHEQALLDGNNCYDTAQVVKVSRSAFYVAAFDEPGNATTRTPYLMMHQGLDLDRDGTIGPNDAVPVAEGIEQLQVAYILNSMGTAMPRVLGVNEPTTAEHYGEQWQTMIPPQMVGPTRRIPQWYTLPLNDLEKPAREEDSPVNIRQLRITLVSRSSTQDPQHVGDDLMLANAGEAIGATVPWRQLENLSVTGVTPDTSDFTPQGRGFYRVILREAITPKNIQLNSQFIATTEAGG</sequence>
<keyword evidence="3" id="KW-1185">Reference proteome</keyword>
<dbReference type="NCBIfam" id="TIGR02532">
    <property type="entry name" value="IV_pilin_GFxxxE"/>
    <property type="match status" value="1"/>
</dbReference>
<keyword evidence="1" id="KW-0812">Transmembrane</keyword>